<feature type="transmembrane region" description="Helical" evidence="6">
    <location>
        <begin position="35"/>
        <end position="64"/>
    </location>
</feature>
<feature type="transmembrane region" description="Helical" evidence="6">
    <location>
        <begin position="12"/>
        <end position="28"/>
    </location>
</feature>
<reference evidence="7" key="1">
    <citation type="submission" date="2020-11" db="EMBL/GenBank/DDBJ databases">
        <authorList>
            <person name="Tran Van P."/>
        </authorList>
    </citation>
    <scope>NUCLEOTIDE SEQUENCE</scope>
</reference>
<dbReference type="PANTHER" id="PTHR10283:SF82">
    <property type="entry name" value="SOLUTE CARRIER FAMILY 13 MEMBER 2"/>
    <property type="match status" value="1"/>
</dbReference>
<dbReference type="InterPro" id="IPR001898">
    <property type="entry name" value="SLC13A/DASS"/>
</dbReference>
<evidence type="ECO:0000313" key="7">
    <source>
        <dbReference type="EMBL" id="CAD7653073.1"/>
    </source>
</evidence>
<keyword evidence="3 6" id="KW-0812">Transmembrane</keyword>
<evidence type="ECO:0000256" key="5">
    <source>
        <dbReference type="ARBA" id="ARBA00023136"/>
    </source>
</evidence>
<feature type="transmembrane region" description="Helical" evidence="6">
    <location>
        <begin position="171"/>
        <end position="197"/>
    </location>
</feature>
<gene>
    <name evidence="7" type="ORF">ONB1V03_LOCUS9731</name>
</gene>
<dbReference type="GO" id="GO:0005886">
    <property type="term" value="C:plasma membrane"/>
    <property type="evidence" value="ECO:0007669"/>
    <property type="project" value="TreeGrafter"/>
</dbReference>
<dbReference type="AlphaFoldDB" id="A0A7R9M4S5"/>
<feature type="transmembrane region" description="Helical" evidence="6">
    <location>
        <begin position="84"/>
        <end position="105"/>
    </location>
</feature>
<sequence length="284" mass="32229">MHFPLLKCWKWIVLWISPILLSSLFLYSNEKEIKCVFVVSLMIIYWLTEAVPLAVTALLPMFLYPFLEIMSTKEISGKYINETLMVFLDTATTALMVPIIEAVILNIMEQKRTSVSVTTISHHNTNDLNNNGNLDPKEVEIVDSRRKNSFKVRMERDANKEEKSFKLMRRVLFLSVTFSSLIGGTGTLTGTTTNLIFKGFASRFFRDPDFFRGWAPALHPQSTNYINDASAAMLIVCLMFVIPANPRDLQNSKPLMTWKAVHEKTPWGVFILMGGAFAMSSGIK</sequence>
<keyword evidence="4 6" id="KW-1133">Transmembrane helix</keyword>
<evidence type="ECO:0000256" key="4">
    <source>
        <dbReference type="ARBA" id="ARBA00022989"/>
    </source>
</evidence>
<dbReference type="GO" id="GO:0015556">
    <property type="term" value="F:C4-dicarboxylate transmembrane transporter activity"/>
    <property type="evidence" value="ECO:0007669"/>
    <property type="project" value="UniProtKB-ARBA"/>
</dbReference>
<dbReference type="Pfam" id="PF00939">
    <property type="entry name" value="Na_sulph_symp"/>
    <property type="match status" value="1"/>
</dbReference>
<keyword evidence="5 6" id="KW-0472">Membrane</keyword>
<evidence type="ECO:0000256" key="3">
    <source>
        <dbReference type="ARBA" id="ARBA00022692"/>
    </source>
</evidence>
<dbReference type="EMBL" id="OC921054">
    <property type="protein sequence ID" value="CAD7653073.1"/>
    <property type="molecule type" value="Genomic_DNA"/>
</dbReference>
<evidence type="ECO:0000313" key="8">
    <source>
        <dbReference type="Proteomes" id="UP000728032"/>
    </source>
</evidence>
<feature type="non-terminal residue" evidence="7">
    <location>
        <position position="1"/>
    </location>
</feature>
<proteinExistence type="inferred from homology"/>
<dbReference type="GO" id="GO:0005310">
    <property type="term" value="F:dicarboxylic acid transmembrane transporter activity"/>
    <property type="evidence" value="ECO:0007669"/>
    <property type="project" value="UniProtKB-ARBA"/>
</dbReference>
<dbReference type="PANTHER" id="PTHR10283">
    <property type="entry name" value="SOLUTE CARRIER FAMILY 13 MEMBER"/>
    <property type="match status" value="1"/>
</dbReference>
<protein>
    <submittedName>
        <fullName evidence="7">Uncharacterized protein</fullName>
    </submittedName>
</protein>
<dbReference type="OrthoDB" id="6493944at2759"/>
<comment type="subcellular location">
    <subcellularLocation>
        <location evidence="1">Membrane</location>
        <topology evidence="1">Multi-pass membrane protein</topology>
    </subcellularLocation>
</comment>
<feature type="transmembrane region" description="Helical" evidence="6">
    <location>
        <begin position="225"/>
        <end position="244"/>
    </location>
</feature>
<keyword evidence="8" id="KW-1185">Reference proteome</keyword>
<organism evidence="7">
    <name type="scientific">Oppiella nova</name>
    <dbReference type="NCBI Taxonomy" id="334625"/>
    <lineage>
        <taxon>Eukaryota</taxon>
        <taxon>Metazoa</taxon>
        <taxon>Ecdysozoa</taxon>
        <taxon>Arthropoda</taxon>
        <taxon>Chelicerata</taxon>
        <taxon>Arachnida</taxon>
        <taxon>Acari</taxon>
        <taxon>Acariformes</taxon>
        <taxon>Sarcoptiformes</taxon>
        <taxon>Oribatida</taxon>
        <taxon>Brachypylina</taxon>
        <taxon>Oppioidea</taxon>
        <taxon>Oppiidae</taxon>
        <taxon>Oppiella</taxon>
    </lineage>
</organism>
<feature type="transmembrane region" description="Helical" evidence="6">
    <location>
        <begin position="265"/>
        <end position="283"/>
    </location>
</feature>
<dbReference type="EMBL" id="CAJPVJ010006229">
    <property type="protein sequence ID" value="CAG2170260.1"/>
    <property type="molecule type" value="Genomic_DNA"/>
</dbReference>
<name>A0A7R9M4S5_9ACAR</name>
<comment type="similarity">
    <text evidence="2">Belongs to the SLC13A/DASS transporter (TC 2.A.47) family. NADC subfamily.</text>
</comment>
<evidence type="ECO:0000256" key="6">
    <source>
        <dbReference type="SAM" id="Phobius"/>
    </source>
</evidence>
<evidence type="ECO:0000256" key="1">
    <source>
        <dbReference type="ARBA" id="ARBA00004141"/>
    </source>
</evidence>
<evidence type="ECO:0000256" key="2">
    <source>
        <dbReference type="ARBA" id="ARBA00006772"/>
    </source>
</evidence>
<dbReference type="Proteomes" id="UP000728032">
    <property type="component" value="Unassembled WGS sequence"/>
</dbReference>
<accession>A0A7R9M4S5</accession>